<evidence type="ECO:0000313" key="3">
    <source>
        <dbReference type="Proteomes" id="UP000615326"/>
    </source>
</evidence>
<organism evidence="2 3">
    <name type="scientific">Acetobacter fallax</name>
    <dbReference type="NCBI Taxonomy" id="1737473"/>
    <lineage>
        <taxon>Bacteria</taxon>
        <taxon>Pseudomonadati</taxon>
        <taxon>Pseudomonadota</taxon>
        <taxon>Alphaproteobacteria</taxon>
        <taxon>Acetobacterales</taxon>
        <taxon>Acetobacteraceae</taxon>
        <taxon>Acetobacter</taxon>
    </lineage>
</organism>
<dbReference type="EMBL" id="WOSW01000021">
    <property type="protein sequence ID" value="NHO33111.1"/>
    <property type="molecule type" value="Genomic_DNA"/>
</dbReference>
<comment type="caution">
    <text evidence="2">The sequence shown here is derived from an EMBL/GenBank/DDBJ whole genome shotgun (WGS) entry which is preliminary data.</text>
</comment>
<dbReference type="InterPro" id="IPR023875">
    <property type="entry name" value="DNA_repair_put"/>
</dbReference>
<keyword evidence="3" id="KW-1185">Reference proteome</keyword>
<proteinExistence type="predicted"/>
<reference evidence="2 3" key="1">
    <citation type="journal article" date="2020" name="Int. J. Syst. Evol. Microbiol.">
        <title>Novel acetic acid bacteria from cider fermentations: Acetobacter conturbans sp. nov. and Acetobacter fallax sp. nov.</title>
        <authorList>
            <person name="Sombolestani A.S."/>
            <person name="Cleenwerck I."/>
            <person name="Cnockaert M."/>
            <person name="Borremans W."/>
            <person name="Wieme A.D."/>
            <person name="De Vuyst L."/>
            <person name="Vandamme P."/>
        </authorList>
    </citation>
    <scope>NUCLEOTIDE SEQUENCE [LARGE SCALE GENOMIC DNA]</scope>
    <source>
        <strain evidence="2 3">LMG 1637</strain>
    </source>
</reference>
<evidence type="ECO:0000313" key="2">
    <source>
        <dbReference type="EMBL" id="NHO33111.1"/>
    </source>
</evidence>
<accession>A0ABX0KDA1</accession>
<feature type="domain" description="DUF4130" evidence="1">
    <location>
        <begin position="80"/>
        <end position="239"/>
    </location>
</feature>
<dbReference type="InterPro" id="IPR025404">
    <property type="entry name" value="DUF4130"/>
</dbReference>
<sequence length="256" mass="30015">MLPHAITLPADASFGMWRDHARALLQSNSPPECVEWRIRSAQDDLFAESDPLPEATPTSHKTVQRGCVRLLQRILCHTSPDRFALAYRVLWRTMHQAGLIRAATDPDIAAANHMAHQIRRDVHDMKSYVRFREKKIPDRNERHFVSWFEPDHHILEIVAPFFAGRFTDMNWLILTPKGSIARNGTDCIITREPCARETIEDETEQLWYTYYRSIFNPARIKLKTMRSQMPRKFWKNLPETELIPEMLVSAQRWKVQ</sequence>
<protein>
    <submittedName>
        <fullName evidence="2">DUF4130 domain-containing protein</fullName>
    </submittedName>
</protein>
<evidence type="ECO:0000259" key="1">
    <source>
        <dbReference type="Pfam" id="PF13566"/>
    </source>
</evidence>
<dbReference type="Proteomes" id="UP000615326">
    <property type="component" value="Unassembled WGS sequence"/>
</dbReference>
<name>A0ABX0KDA1_9PROT</name>
<gene>
    <name evidence="2" type="ORF">GOB84_11180</name>
</gene>
<dbReference type="NCBIfam" id="TIGR03915">
    <property type="entry name" value="SAM_7_link_chp"/>
    <property type="match status" value="1"/>
</dbReference>
<dbReference type="Pfam" id="PF13566">
    <property type="entry name" value="DUF4130"/>
    <property type="match status" value="1"/>
</dbReference>